<evidence type="ECO:0000313" key="11">
    <source>
        <dbReference type="Proteomes" id="UP000294257"/>
    </source>
</evidence>
<dbReference type="OrthoDB" id="4510758at2"/>
<keyword evidence="9" id="KW-0732">Signal</keyword>
<feature type="signal peptide" evidence="9">
    <location>
        <begin position="1"/>
        <end position="32"/>
    </location>
</feature>
<protein>
    <recommendedName>
        <fullName evidence="7">Acyl-CoA:diacylglycerol acyltransferase</fullName>
        <ecNumber evidence="3">2.3.1.122</ecNumber>
        <ecNumber evidence="4">2.3.1.20</ecNumber>
    </recommendedName>
</protein>
<dbReference type="Pfam" id="PF00756">
    <property type="entry name" value="Esterase"/>
    <property type="match status" value="1"/>
</dbReference>
<evidence type="ECO:0000256" key="5">
    <source>
        <dbReference type="ARBA" id="ARBA00022679"/>
    </source>
</evidence>
<comment type="catalytic activity">
    <reaction evidence="8">
        <text>an acyl-CoA + a 1,2-diacyl-sn-glycerol = a triacyl-sn-glycerol + CoA</text>
        <dbReference type="Rhea" id="RHEA:10868"/>
        <dbReference type="ChEBI" id="CHEBI:17815"/>
        <dbReference type="ChEBI" id="CHEBI:57287"/>
        <dbReference type="ChEBI" id="CHEBI:58342"/>
        <dbReference type="ChEBI" id="CHEBI:64615"/>
        <dbReference type="EC" id="2.3.1.20"/>
    </reaction>
</comment>
<accession>A0A4Q7KTU0</accession>
<comment type="similarity">
    <text evidence="2">Belongs to the mycobacterial A85 antigen family.</text>
</comment>
<dbReference type="Proteomes" id="UP000294257">
    <property type="component" value="Unassembled WGS sequence"/>
</dbReference>
<dbReference type="GO" id="GO:0050348">
    <property type="term" value="F:trehalose O-mycolyltransferase activity"/>
    <property type="evidence" value="ECO:0007669"/>
    <property type="project" value="UniProtKB-EC"/>
</dbReference>
<reference evidence="10 11" key="1">
    <citation type="submission" date="2019-02" db="EMBL/GenBank/DDBJ databases">
        <title>Genomic Encyclopedia of Type Strains, Phase IV (KMG-IV): sequencing the most valuable type-strain genomes for metagenomic binning, comparative biology and taxonomic classification.</title>
        <authorList>
            <person name="Goeker M."/>
        </authorList>
    </citation>
    <scope>NUCLEOTIDE SEQUENCE [LARGE SCALE GENOMIC DNA]</scope>
    <source>
        <strain evidence="10 11">DSM 101727</strain>
    </source>
</reference>
<dbReference type="PANTHER" id="PTHR48098:SF1">
    <property type="entry name" value="DIACYLGLYCEROL ACYLTRANSFERASE_MYCOLYLTRANSFERASE AG85A"/>
    <property type="match status" value="1"/>
</dbReference>
<evidence type="ECO:0000256" key="4">
    <source>
        <dbReference type="ARBA" id="ARBA00013244"/>
    </source>
</evidence>
<sequence>MDRHRRRGLRAALLALALVAGSLAVITPGATAAPARAAAVADTGAKVVEEKWISERMLDLRIESPALGFVAPVRLLLPKGWAPNPSRTWPSFYLLHGCCGIPEPGHEDHEAWTFKTDVEELTANTDALVIMPSDGRAGMYTAWWNYGMSSKPDWETFHLTEVRQILERGYGAGTTRSVAGLSIGGYGAIAYAYRHPGMFKFAASYSGVLHTLIPVVTQLVQGILLREGLDFYRMWGNEWMQRNIWMSRNPYDNAEKLRGTQLYISSGNGNAGPLDPPGGALDFIEPGTQMSSRALTDRLKQLGIPVTTNFYGNGTHTWPYWQRELHNSYPMIVKSLGLSR</sequence>
<dbReference type="InterPro" id="IPR029058">
    <property type="entry name" value="AB_hydrolase_fold"/>
</dbReference>
<keyword evidence="10" id="KW-0378">Hydrolase</keyword>
<dbReference type="GO" id="GO:0004144">
    <property type="term" value="F:diacylglycerol O-acyltransferase activity"/>
    <property type="evidence" value="ECO:0007669"/>
    <property type="project" value="UniProtKB-EC"/>
</dbReference>
<dbReference type="PROSITE" id="PS51318">
    <property type="entry name" value="TAT"/>
    <property type="match status" value="1"/>
</dbReference>
<dbReference type="EC" id="2.3.1.122" evidence="3"/>
<comment type="catalytic activity">
    <reaction evidence="1">
        <text>2 alpha,alpha'-trehalose 6-mycolate = alpha,alpha'-trehalose 6,6'-bismycolate + alpha,alpha-trehalose</text>
        <dbReference type="Rhea" id="RHEA:23472"/>
        <dbReference type="ChEBI" id="CHEBI:16551"/>
        <dbReference type="ChEBI" id="CHEBI:18195"/>
        <dbReference type="ChEBI" id="CHEBI:18234"/>
        <dbReference type="EC" id="2.3.1.122"/>
    </reaction>
</comment>
<keyword evidence="6" id="KW-0012">Acyltransferase</keyword>
<proteinExistence type="inferred from homology"/>
<keyword evidence="5" id="KW-0808">Transferase</keyword>
<organism evidence="10 11">
    <name type="scientific">Herbihabitans rhizosphaerae</name>
    <dbReference type="NCBI Taxonomy" id="1872711"/>
    <lineage>
        <taxon>Bacteria</taxon>
        <taxon>Bacillati</taxon>
        <taxon>Actinomycetota</taxon>
        <taxon>Actinomycetes</taxon>
        <taxon>Pseudonocardiales</taxon>
        <taxon>Pseudonocardiaceae</taxon>
        <taxon>Herbihabitans</taxon>
    </lineage>
</organism>
<evidence type="ECO:0000256" key="6">
    <source>
        <dbReference type="ARBA" id="ARBA00023315"/>
    </source>
</evidence>
<gene>
    <name evidence="10" type="ORF">EV193_104468</name>
</gene>
<dbReference type="RefSeq" id="WP_130344806.1">
    <property type="nucleotide sequence ID" value="NZ_SGWQ01000004.1"/>
</dbReference>
<dbReference type="InterPro" id="IPR000801">
    <property type="entry name" value="Esterase-like"/>
</dbReference>
<feature type="chain" id="PRO_5020825174" description="Acyl-CoA:diacylglycerol acyltransferase" evidence="9">
    <location>
        <begin position="33"/>
        <end position="340"/>
    </location>
</feature>
<dbReference type="SUPFAM" id="SSF53474">
    <property type="entry name" value="alpha/beta-Hydrolases"/>
    <property type="match status" value="1"/>
</dbReference>
<evidence type="ECO:0000256" key="1">
    <source>
        <dbReference type="ARBA" id="ARBA00000697"/>
    </source>
</evidence>
<dbReference type="InterPro" id="IPR050583">
    <property type="entry name" value="Mycobacterial_A85_antigen"/>
</dbReference>
<evidence type="ECO:0000256" key="9">
    <source>
        <dbReference type="SAM" id="SignalP"/>
    </source>
</evidence>
<dbReference type="InterPro" id="IPR006311">
    <property type="entry name" value="TAT_signal"/>
</dbReference>
<dbReference type="EC" id="2.3.1.20" evidence="4"/>
<evidence type="ECO:0000256" key="3">
    <source>
        <dbReference type="ARBA" id="ARBA00012820"/>
    </source>
</evidence>
<evidence type="ECO:0000313" key="10">
    <source>
        <dbReference type="EMBL" id="RZS39251.1"/>
    </source>
</evidence>
<name>A0A4Q7KTU0_9PSEU</name>
<dbReference type="AlphaFoldDB" id="A0A4Q7KTU0"/>
<dbReference type="GO" id="GO:0016787">
    <property type="term" value="F:hydrolase activity"/>
    <property type="evidence" value="ECO:0007669"/>
    <property type="project" value="UniProtKB-KW"/>
</dbReference>
<dbReference type="PANTHER" id="PTHR48098">
    <property type="entry name" value="ENTEROCHELIN ESTERASE-RELATED"/>
    <property type="match status" value="1"/>
</dbReference>
<evidence type="ECO:0000256" key="8">
    <source>
        <dbReference type="ARBA" id="ARBA00048109"/>
    </source>
</evidence>
<evidence type="ECO:0000256" key="7">
    <source>
        <dbReference type="ARBA" id="ARBA00032572"/>
    </source>
</evidence>
<dbReference type="Gene3D" id="3.40.50.1820">
    <property type="entry name" value="alpha/beta hydrolase"/>
    <property type="match status" value="1"/>
</dbReference>
<evidence type="ECO:0000256" key="2">
    <source>
        <dbReference type="ARBA" id="ARBA00005874"/>
    </source>
</evidence>
<comment type="caution">
    <text evidence="10">The sequence shown here is derived from an EMBL/GenBank/DDBJ whole genome shotgun (WGS) entry which is preliminary data.</text>
</comment>
<keyword evidence="11" id="KW-1185">Reference proteome</keyword>
<dbReference type="EMBL" id="SGWQ01000004">
    <property type="protein sequence ID" value="RZS39251.1"/>
    <property type="molecule type" value="Genomic_DNA"/>
</dbReference>